<dbReference type="PANTHER" id="PTHR10039">
    <property type="entry name" value="AMELOGENIN"/>
    <property type="match status" value="1"/>
</dbReference>
<keyword evidence="1" id="KW-0677">Repeat</keyword>
<dbReference type="SUPFAM" id="SSF52540">
    <property type="entry name" value="P-loop containing nucleoside triphosphate hydrolases"/>
    <property type="match status" value="1"/>
</dbReference>
<evidence type="ECO:0000259" key="3">
    <source>
        <dbReference type="Pfam" id="PF24883"/>
    </source>
</evidence>
<dbReference type="Proteomes" id="UP000800200">
    <property type="component" value="Unassembled WGS sequence"/>
</dbReference>
<accession>A0A6A6DV47</accession>
<dbReference type="OrthoDB" id="674604at2759"/>
<keyword evidence="5" id="KW-1185">Reference proteome</keyword>
<organism evidence="4 5">
    <name type="scientific">Zopfia rhizophila CBS 207.26</name>
    <dbReference type="NCBI Taxonomy" id="1314779"/>
    <lineage>
        <taxon>Eukaryota</taxon>
        <taxon>Fungi</taxon>
        <taxon>Dikarya</taxon>
        <taxon>Ascomycota</taxon>
        <taxon>Pezizomycotina</taxon>
        <taxon>Dothideomycetes</taxon>
        <taxon>Dothideomycetes incertae sedis</taxon>
        <taxon>Zopfiaceae</taxon>
        <taxon>Zopfia</taxon>
    </lineage>
</organism>
<dbReference type="PANTHER" id="PTHR10039:SF16">
    <property type="entry name" value="GPI INOSITOL-DEACYLASE"/>
    <property type="match status" value="1"/>
</dbReference>
<dbReference type="Pfam" id="PF24883">
    <property type="entry name" value="NPHP3_N"/>
    <property type="match status" value="1"/>
</dbReference>
<evidence type="ECO:0000259" key="2">
    <source>
        <dbReference type="Pfam" id="PF17111"/>
    </source>
</evidence>
<dbReference type="InterPro" id="IPR056884">
    <property type="entry name" value="NPHP3-like_N"/>
</dbReference>
<protein>
    <submittedName>
        <fullName evidence="4">Uncharacterized protein</fullName>
    </submittedName>
</protein>
<dbReference type="EMBL" id="ML994642">
    <property type="protein sequence ID" value="KAF2183567.1"/>
    <property type="molecule type" value="Genomic_DNA"/>
</dbReference>
<dbReference type="AlphaFoldDB" id="A0A6A6DV47"/>
<evidence type="ECO:0000256" key="1">
    <source>
        <dbReference type="ARBA" id="ARBA00022737"/>
    </source>
</evidence>
<feature type="domain" description="Nephrocystin 3-like N-terminal" evidence="3">
    <location>
        <begin position="194"/>
        <end position="301"/>
    </location>
</feature>
<dbReference type="Gene3D" id="3.40.50.300">
    <property type="entry name" value="P-loop containing nucleotide triphosphate hydrolases"/>
    <property type="match status" value="1"/>
</dbReference>
<gene>
    <name evidence="4" type="ORF">K469DRAFT_635181</name>
</gene>
<dbReference type="Pfam" id="PF17111">
    <property type="entry name" value="PigL_N"/>
    <property type="match status" value="1"/>
</dbReference>
<sequence>MDPGIIIAVVQLSAKIVSLLSEYSSDVSHAREDISRLRDEVAALDLVLTKVQKLAEGPEAARLPTLNLLVETIKQTSPELDGLLNKLSPGRTRKTMKRIGFRALKWPLERKDLDRFVTVLERQKCTIITALNTDQISLIFDINNTVTGLKQDVEQDRYHQYLAKLSPAEGASFRSYHRQHEPQCLPNTRVELLDQIRAWSRGHDRRILWLNGMAGTGKSTIARTVAETLAVQKRLGASFFFSRGGGDLGHASKFVRTLAYRLANISLPLRRRICEVIEEKYDIAQQALQIQWKELILRPLSTLNQSC</sequence>
<evidence type="ECO:0000313" key="4">
    <source>
        <dbReference type="EMBL" id="KAF2183567.1"/>
    </source>
</evidence>
<proteinExistence type="predicted"/>
<feature type="domain" description="Azaphilone pigments biosynthesis cluster protein L N-terminal" evidence="2">
    <location>
        <begin position="6"/>
        <end position="136"/>
    </location>
</feature>
<dbReference type="InterPro" id="IPR031348">
    <property type="entry name" value="PigL_N"/>
</dbReference>
<dbReference type="InterPro" id="IPR027417">
    <property type="entry name" value="P-loop_NTPase"/>
</dbReference>
<reference evidence="4" key="1">
    <citation type="journal article" date="2020" name="Stud. Mycol.">
        <title>101 Dothideomycetes genomes: a test case for predicting lifestyles and emergence of pathogens.</title>
        <authorList>
            <person name="Haridas S."/>
            <person name="Albert R."/>
            <person name="Binder M."/>
            <person name="Bloem J."/>
            <person name="Labutti K."/>
            <person name="Salamov A."/>
            <person name="Andreopoulos B."/>
            <person name="Baker S."/>
            <person name="Barry K."/>
            <person name="Bills G."/>
            <person name="Bluhm B."/>
            <person name="Cannon C."/>
            <person name="Castanera R."/>
            <person name="Culley D."/>
            <person name="Daum C."/>
            <person name="Ezra D."/>
            <person name="Gonzalez J."/>
            <person name="Henrissat B."/>
            <person name="Kuo A."/>
            <person name="Liang C."/>
            <person name="Lipzen A."/>
            <person name="Lutzoni F."/>
            <person name="Magnuson J."/>
            <person name="Mondo S."/>
            <person name="Nolan M."/>
            <person name="Ohm R."/>
            <person name="Pangilinan J."/>
            <person name="Park H.-J."/>
            <person name="Ramirez L."/>
            <person name="Alfaro M."/>
            <person name="Sun H."/>
            <person name="Tritt A."/>
            <person name="Yoshinaga Y."/>
            <person name="Zwiers L.-H."/>
            <person name="Turgeon B."/>
            <person name="Goodwin S."/>
            <person name="Spatafora J."/>
            <person name="Crous P."/>
            <person name="Grigoriev I."/>
        </authorList>
    </citation>
    <scope>NUCLEOTIDE SEQUENCE</scope>
    <source>
        <strain evidence="4">CBS 207.26</strain>
    </source>
</reference>
<name>A0A6A6DV47_9PEZI</name>
<evidence type="ECO:0000313" key="5">
    <source>
        <dbReference type="Proteomes" id="UP000800200"/>
    </source>
</evidence>